<dbReference type="SFLD" id="SFLDF00280">
    <property type="entry name" value="coenzyme_PQQ_synthesis_protein"/>
    <property type="match status" value="1"/>
</dbReference>
<dbReference type="InterPro" id="IPR050377">
    <property type="entry name" value="Radical_SAM_PqqE_MftC-like"/>
</dbReference>
<evidence type="ECO:0000259" key="10">
    <source>
        <dbReference type="PROSITE" id="PS51918"/>
    </source>
</evidence>
<comment type="catalytic activity">
    <reaction evidence="8">
        <text>[PQQ precursor protein] + S-adenosyl-L-methionine = E-Y cross-linked-[PQQ precursor protein] + 5'-deoxyadenosine + L-methionine + H(+)</text>
        <dbReference type="Rhea" id="RHEA:56836"/>
        <dbReference type="Rhea" id="RHEA-COMP:14800"/>
        <dbReference type="Rhea" id="RHEA-COMP:14801"/>
        <dbReference type="ChEBI" id="CHEBI:15378"/>
        <dbReference type="ChEBI" id="CHEBI:17319"/>
        <dbReference type="ChEBI" id="CHEBI:57844"/>
        <dbReference type="ChEBI" id="CHEBI:59789"/>
        <dbReference type="ChEBI" id="CHEBI:141026"/>
        <dbReference type="ChEBI" id="CHEBI:141027"/>
        <dbReference type="EC" id="1.21.98.4"/>
    </reaction>
</comment>
<dbReference type="InterPro" id="IPR000385">
    <property type="entry name" value="MoaA_NifB_PqqE_Fe-S-bd_CS"/>
</dbReference>
<dbReference type="InterPro" id="IPR023885">
    <property type="entry name" value="4Fe4S-binding_SPASM_dom"/>
</dbReference>
<dbReference type="HAMAP" id="MF_00660">
    <property type="entry name" value="PqqE"/>
    <property type="match status" value="1"/>
</dbReference>
<keyword evidence="6 8" id="KW-0408">Iron</keyword>
<dbReference type="InterPro" id="IPR007197">
    <property type="entry name" value="rSAM"/>
</dbReference>
<feature type="binding site" evidence="8">
    <location>
        <position position="28"/>
    </location>
    <ligand>
        <name>[4Fe-4S] cluster</name>
        <dbReference type="ChEBI" id="CHEBI:49883"/>
        <note>4Fe-4S-S-AdoMet</note>
    </ligand>
</feature>
<dbReference type="PIRSF" id="PIRSF037420">
    <property type="entry name" value="PQQ_syn_pqqE"/>
    <property type="match status" value="1"/>
</dbReference>
<dbReference type="SFLD" id="SFLDS00029">
    <property type="entry name" value="Radical_SAM"/>
    <property type="match status" value="1"/>
</dbReference>
<dbReference type="Gene3D" id="3.20.20.70">
    <property type="entry name" value="Aldolase class I"/>
    <property type="match status" value="1"/>
</dbReference>
<dbReference type="InterPro" id="IPR017200">
    <property type="entry name" value="PqqE-like"/>
</dbReference>
<feature type="compositionally biased region" description="Polar residues" evidence="9">
    <location>
        <begin position="406"/>
        <end position="415"/>
    </location>
</feature>
<dbReference type="AlphaFoldDB" id="A0A7Y7B8T2"/>
<dbReference type="EC" id="1.21.98.4" evidence="8"/>
<protein>
    <recommendedName>
        <fullName evidence="8">PqqA peptide cyclase</fullName>
        <ecNumber evidence="8">1.21.98.4</ecNumber>
    </recommendedName>
    <alternativeName>
        <fullName evidence="8">Coenzyme PQQ synthesis protein E</fullName>
    </alternativeName>
</protein>
<dbReference type="SFLD" id="SFLDG01067">
    <property type="entry name" value="SPASM/twitch_domain_containing"/>
    <property type="match status" value="1"/>
</dbReference>
<evidence type="ECO:0000256" key="7">
    <source>
        <dbReference type="ARBA" id="ARBA00023014"/>
    </source>
</evidence>
<dbReference type="InterPro" id="IPR058240">
    <property type="entry name" value="rSAM_sf"/>
</dbReference>
<evidence type="ECO:0000256" key="9">
    <source>
        <dbReference type="SAM" id="MobiDB-lite"/>
    </source>
</evidence>
<dbReference type="SUPFAM" id="SSF102114">
    <property type="entry name" value="Radical SAM enzymes"/>
    <property type="match status" value="1"/>
</dbReference>
<organism evidence="11 12">
    <name type="scientific">Streptomyces morookaense</name>
    <name type="common">Streptoverticillium morookaense</name>
    <dbReference type="NCBI Taxonomy" id="1970"/>
    <lineage>
        <taxon>Bacteria</taxon>
        <taxon>Bacillati</taxon>
        <taxon>Actinomycetota</taxon>
        <taxon>Actinomycetes</taxon>
        <taxon>Kitasatosporales</taxon>
        <taxon>Streptomycetaceae</taxon>
        <taxon>Streptomyces</taxon>
    </lineage>
</organism>
<evidence type="ECO:0000256" key="2">
    <source>
        <dbReference type="ARBA" id="ARBA00022691"/>
    </source>
</evidence>
<dbReference type="GO" id="GO:0051539">
    <property type="term" value="F:4 iron, 4 sulfur cluster binding"/>
    <property type="evidence" value="ECO:0007669"/>
    <property type="project" value="UniProtKB-KW"/>
</dbReference>
<reference evidence="11 12" key="1">
    <citation type="submission" date="2020-04" db="EMBL/GenBank/DDBJ databases">
        <title>Draft Genome Sequence of Streptomyces morookaense DSM 40503, an 8-azaguanine-producing strain.</title>
        <authorList>
            <person name="Qi J."/>
            <person name="Gao J.-M."/>
        </authorList>
    </citation>
    <scope>NUCLEOTIDE SEQUENCE [LARGE SCALE GENOMIC DNA]</scope>
    <source>
        <strain evidence="11 12">DSM 40503</strain>
    </source>
</reference>
<dbReference type="GO" id="GO:0005506">
    <property type="term" value="F:iron ion binding"/>
    <property type="evidence" value="ECO:0007669"/>
    <property type="project" value="UniProtKB-UniRule"/>
</dbReference>
<dbReference type="Proteomes" id="UP000587462">
    <property type="component" value="Unassembled WGS sequence"/>
</dbReference>
<dbReference type="GO" id="GO:0032324">
    <property type="term" value="P:molybdopterin cofactor biosynthetic process"/>
    <property type="evidence" value="ECO:0007669"/>
    <property type="project" value="UniProtKB-ARBA"/>
</dbReference>
<dbReference type="CDD" id="cd21119">
    <property type="entry name" value="SPASM_PqqE"/>
    <property type="match status" value="1"/>
</dbReference>
<evidence type="ECO:0000256" key="4">
    <source>
        <dbReference type="ARBA" id="ARBA00022905"/>
    </source>
</evidence>
<gene>
    <name evidence="8 11" type="primary">pqqE</name>
    <name evidence="11" type="ORF">HG542_25835</name>
</gene>
<evidence type="ECO:0000256" key="5">
    <source>
        <dbReference type="ARBA" id="ARBA00023002"/>
    </source>
</evidence>
<dbReference type="PANTHER" id="PTHR11228">
    <property type="entry name" value="RADICAL SAM DOMAIN PROTEIN"/>
    <property type="match status" value="1"/>
</dbReference>
<keyword evidence="7 8" id="KW-0411">Iron-sulfur</keyword>
<dbReference type="GO" id="GO:0009975">
    <property type="term" value="F:cyclase activity"/>
    <property type="evidence" value="ECO:0007669"/>
    <property type="project" value="UniProtKB-UniRule"/>
</dbReference>
<comment type="pathway">
    <text evidence="8">Cofactor biosynthesis; pyrroloquinoline quinone biosynthesis.</text>
</comment>
<dbReference type="Pfam" id="PF13186">
    <property type="entry name" value="SPASM"/>
    <property type="match status" value="1"/>
</dbReference>
<feature type="domain" description="Radical SAM core" evidence="10">
    <location>
        <begin position="7"/>
        <end position="223"/>
    </location>
</feature>
<evidence type="ECO:0000313" key="11">
    <source>
        <dbReference type="EMBL" id="NVK81049.1"/>
    </source>
</evidence>
<dbReference type="RefSeq" id="WP_171085467.1">
    <property type="nucleotide sequence ID" value="NZ_BNBU01000001.1"/>
</dbReference>
<dbReference type="Pfam" id="PF04055">
    <property type="entry name" value="Radical_SAM"/>
    <property type="match status" value="1"/>
</dbReference>
<dbReference type="PROSITE" id="PS51918">
    <property type="entry name" value="RADICAL_SAM"/>
    <property type="match status" value="1"/>
</dbReference>
<dbReference type="GO" id="GO:0018189">
    <property type="term" value="P:pyrroloquinoline quinone biosynthetic process"/>
    <property type="evidence" value="ECO:0007669"/>
    <property type="project" value="UniProtKB-UniRule"/>
</dbReference>
<dbReference type="GO" id="GO:1904047">
    <property type="term" value="F:S-adenosyl-L-methionine binding"/>
    <property type="evidence" value="ECO:0007669"/>
    <property type="project" value="UniProtKB-UniRule"/>
</dbReference>
<dbReference type="GO" id="GO:0016491">
    <property type="term" value="F:oxidoreductase activity"/>
    <property type="evidence" value="ECO:0007669"/>
    <property type="project" value="UniProtKB-KW"/>
</dbReference>
<feature type="binding site" evidence="8">
    <location>
        <position position="21"/>
    </location>
    <ligand>
        <name>[4Fe-4S] cluster</name>
        <dbReference type="ChEBI" id="CHEBI:49883"/>
        <note>4Fe-4S-S-AdoMet</note>
    </ligand>
</feature>
<feature type="binding site" evidence="8">
    <location>
        <position position="25"/>
    </location>
    <ligand>
        <name>[4Fe-4S] cluster</name>
        <dbReference type="ChEBI" id="CHEBI:49883"/>
        <note>4Fe-4S-S-AdoMet</note>
    </ligand>
</feature>
<keyword evidence="5 8" id="KW-0560">Oxidoreductase</keyword>
<evidence type="ECO:0000256" key="6">
    <source>
        <dbReference type="ARBA" id="ARBA00023004"/>
    </source>
</evidence>
<dbReference type="PROSITE" id="PS01305">
    <property type="entry name" value="MOAA_NIFB_PQQE"/>
    <property type="match status" value="1"/>
</dbReference>
<dbReference type="SFLD" id="SFLDG01386">
    <property type="entry name" value="main_SPASM_domain-containing"/>
    <property type="match status" value="1"/>
</dbReference>
<dbReference type="NCBIfam" id="TIGR02109">
    <property type="entry name" value="PQQ_syn_pqqE"/>
    <property type="match status" value="1"/>
</dbReference>
<sequence>MSAAPQDGRPLGLLAELTYRCPLRCAYCSNPVDPGASAGELAFAEWCRVLDEARALGVLQVHLSGGEPLVRRDLPGIVAHAHRIGLYTSLITGGQALSAARLAALTAAGLDHVQLSVQDARAAEADAIAGRPVHARKLAAAALVVRAGLPLTVNAVLHRANIGSVPALVALAEHLRADRLELANAQYYGWALLNRRALLPTREQADAAEAAVRAARRRLGDGRPEIVYVPADLHDDVPKPCMQGWGARQLTVAPDGKVLPCPAAAQISGLAFLTVRQAPLEEIWFRSPAFNRFRGTDWMREPCRSCPRRELDHGGCRCQAFQLTGDAAATDPVCRLSPHHALVTGIVRDAGERPAEPVPRRSPPCGLNSCRAPHSSSRPAGSRRPTCPCCRPPCSARCRSAAPVSGSATSSSVPG</sequence>
<dbReference type="NCBIfam" id="TIGR04085">
    <property type="entry name" value="rSAM_more_4Fe4S"/>
    <property type="match status" value="1"/>
</dbReference>
<comment type="function">
    <text evidence="8">Catalyzes the cross-linking of a glutamate residue and a tyrosine residue in the PqqA protein as part of the biosynthesis of pyrroloquinoline quinone (PQQ).</text>
</comment>
<comment type="subunit">
    <text evidence="8">Interacts with PqqD. The interaction is necessary for activity of PqqE.</text>
</comment>
<keyword evidence="2 8" id="KW-0949">S-adenosyl-L-methionine</keyword>
<evidence type="ECO:0000256" key="8">
    <source>
        <dbReference type="HAMAP-Rule" id="MF_00660"/>
    </source>
</evidence>
<dbReference type="InterPro" id="IPR013785">
    <property type="entry name" value="Aldolase_TIM"/>
</dbReference>
<comment type="similarity">
    <text evidence="8">Belongs to the radical SAM superfamily. PqqE family.</text>
</comment>
<keyword evidence="12" id="KW-1185">Reference proteome</keyword>
<evidence type="ECO:0000313" key="12">
    <source>
        <dbReference type="Proteomes" id="UP000587462"/>
    </source>
</evidence>
<evidence type="ECO:0000256" key="3">
    <source>
        <dbReference type="ARBA" id="ARBA00022723"/>
    </source>
</evidence>
<keyword evidence="4 8" id="KW-0884">PQQ biosynthesis</keyword>
<accession>A0A7Y7B8T2</accession>
<name>A0A7Y7B8T2_STRMO</name>
<proteinExistence type="inferred from homology"/>
<dbReference type="UniPathway" id="UPA00539"/>
<keyword evidence="1 8" id="KW-0004">4Fe-4S</keyword>
<dbReference type="CDD" id="cd01335">
    <property type="entry name" value="Radical_SAM"/>
    <property type="match status" value="1"/>
</dbReference>
<evidence type="ECO:0000256" key="1">
    <source>
        <dbReference type="ARBA" id="ARBA00022485"/>
    </source>
</evidence>
<comment type="caution">
    <text evidence="11">The sequence shown here is derived from an EMBL/GenBank/DDBJ whole genome shotgun (WGS) entry which is preliminary data.</text>
</comment>
<feature type="region of interest" description="Disordered" evidence="9">
    <location>
        <begin position="396"/>
        <end position="415"/>
    </location>
</feature>
<dbReference type="SMART" id="SM00729">
    <property type="entry name" value="Elp3"/>
    <property type="match status" value="1"/>
</dbReference>
<dbReference type="InterPro" id="IPR006638">
    <property type="entry name" value="Elp3/MiaA/NifB-like_rSAM"/>
</dbReference>
<dbReference type="EMBL" id="JABBXF010000070">
    <property type="protein sequence ID" value="NVK81049.1"/>
    <property type="molecule type" value="Genomic_DNA"/>
</dbReference>
<keyword evidence="3 8" id="KW-0479">Metal-binding</keyword>
<comment type="cofactor">
    <cofactor evidence="8">
        <name>[4Fe-4S] cluster</name>
        <dbReference type="ChEBI" id="CHEBI:49883"/>
    </cofactor>
    <text evidence="8">Binds 1 [4Fe-4S] cluster. The cluster is coordinated with 3 cysteines and an exchangeable S-adenosyl-L-methionine.</text>
</comment>
<dbReference type="PANTHER" id="PTHR11228:SF7">
    <property type="entry name" value="PQQA PEPTIDE CYCLASE"/>
    <property type="match status" value="1"/>
</dbReference>
<dbReference type="InterPro" id="IPR011843">
    <property type="entry name" value="PQQ_synth_PqqE_bac"/>
</dbReference>